<dbReference type="SMART" id="SM01114">
    <property type="entry name" value="CXC"/>
    <property type="match status" value="1"/>
</dbReference>
<evidence type="ECO:0000256" key="4">
    <source>
        <dbReference type="SAM" id="MobiDB-lite"/>
    </source>
</evidence>
<gene>
    <name evidence="6" type="ORF">VITISV_011036</name>
</gene>
<dbReference type="GO" id="GO:0005634">
    <property type="term" value="C:nucleus"/>
    <property type="evidence" value="ECO:0007669"/>
    <property type="project" value="UniProtKB-SubCell"/>
</dbReference>
<feature type="region of interest" description="Disordered" evidence="4">
    <location>
        <begin position="404"/>
        <end position="423"/>
    </location>
</feature>
<protein>
    <recommendedName>
        <fullName evidence="5">CRC domain-containing protein</fullName>
    </recommendedName>
</protein>
<feature type="compositionally biased region" description="Low complexity" evidence="4">
    <location>
        <begin position="357"/>
        <end position="370"/>
    </location>
</feature>
<keyword evidence="3" id="KW-0539">Nucleus</keyword>
<dbReference type="AlphaFoldDB" id="A5BX83"/>
<dbReference type="PANTHER" id="PTHR46159">
    <property type="entry name" value="PROTEIN TESMIN/TSO1-LIKE CXC 2"/>
    <property type="match status" value="1"/>
</dbReference>
<feature type="region of interest" description="Disordered" evidence="4">
    <location>
        <begin position="354"/>
        <end position="375"/>
    </location>
</feature>
<name>A5BX83_VITVI</name>
<accession>A5BX83</accession>
<feature type="compositionally biased region" description="Polar residues" evidence="4">
    <location>
        <begin position="436"/>
        <end position="478"/>
    </location>
</feature>
<sequence>MKETNARGICDIRYNRKITAYGNIIAADGVLNTLVAPTGHQGVDGRLNDLPDVPTRKVNGLWDPTSGAQHSEQFGSQNAGEQQDKCYCTYQSFVKPLQTFVSYEDCLRSSRVVFKGSFEEAGQHQGMHRHLQFEIAGACNSVTTGNSHNSWRLENNYASSRLPESLLSSQQGGIFRNQTPVSHSPLLSHWSLCPARIPEILTGMAGNSAILAPGFVICPGRQQHTPLRVIASIAIFVPTLVFVLSSYCDCLAAGVYCTDSCACSNCLNKSENEGVVQIIREKIESRDPLAFAPRIAGIGCSDGCRCEDCRNSFGIKADRRAERWGVQSHGELNMGGADQFSPEWEGITDINQITPLSHPHSGAGASSASPNPRDFPEVLHAELYRGNNSQTSAGALHWSSSSNTLVPLRHGNEAPQELSSDSAQHALTKDDDTPKILSSSPNGPMQACSSNQKCVSPPQIQLKDTSLRPSPSLTNEQTIIRLGTPSVRPFSWCSNSKDGIPQVKSHPNDSTSNQ</sequence>
<evidence type="ECO:0000313" key="6">
    <source>
        <dbReference type="EMBL" id="CAN77361.1"/>
    </source>
</evidence>
<comment type="similarity">
    <text evidence="2">Belongs to the lin-54 family.</text>
</comment>
<dbReference type="InterPro" id="IPR005172">
    <property type="entry name" value="CRC"/>
</dbReference>
<dbReference type="GO" id="GO:0003700">
    <property type="term" value="F:DNA-binding transcription factor activity"/>
    <property type="evidence" value="ECO:0007669"/>
    <property type="project" value="InterPro"/>
</dbReference>
<feature type="region of interest" description="Disordered" evidence="4">
    <location>
        <begin position="430"/>
        <end position="514"/>
    </location>
</feature>
<reference evidence="6" key="1">
    <citation type="journal article" date="2007" name="PLoS ONE">
        <title>The first genome sequence of an elite grapevine cultivar (Pinot noir Vitis vinifera L.): coping with a highly heterozygous genome.</title>
        <authorList>
            <person name="Velasco R."/>
            <person name="Zharkikh A."/>
            <person name="Troggio M."/>
            <person name="Cartwright D.A."/>
            <person name="Cestaro A."/>
            <person name="Pruss D."/>
            <person name="Pindo M."/>
            <person name="FitzGerald L.M."/>
            <person name="Vezzulli S."/>
            <person name="Reid J."/>
            <person name="Malacarne G."/>
            <person name="Iliev D."/>
            <person name="Coppola G."/>
            <person name="Wardell B."/>
            <person name="Micheletti D."/>
            <person name="Macalma T."/>
            <person name="Facci M."/>
            <person name="Mitchell J.T."/>
            <person name="Perazzolli M."/>
            <person name="Eldredge G."/>
            <person name="Gatto P."/>
            <person name="Oyzerski R."/>
            <person name="Moretto M."/>
            <person name="Gutin N."/>
            <person name="Stefanini M."/>
            <person name="Chen Y."/>
            <person name="Segala C."/>
            <person name="Davenport C."/>
            <person name="Dematte L."/>
            <person name="Mraz A."/>
            <person name="Battilana J."/>
            <person name="Stormo K."/>
            <person name="Costa F."/>
            <person name="Tao Q."/>
            <person name="Si-Ammour A."/>
            <person name="Harkins T."/>
            <person name="Lackey A."/>
            <person name="Perbost C."/>
            <person name="Taillon B."/>
            <person name="Stella A."/>
            <person name="Solovyev V."/>
            <person name="Fawcett J.A."/>
            <person name="Sterck L."/>
            <person name="Vandepoele K."/>
            <person name="Grando S.M."/>
            <person name="Toppo S."/>
            <person name="Moser C."/>
            <person name="Lanchbury J."/>
            <person name="Bogden R."/>
            <person name="Skolnick M."/>
            <person name="Sgaramella V."/>
            <person name="Bhatnagar S.K."/>
            <person name="Fontana P."/>
            <person name="Gutin A."/>
            <person name="Van de Peer Y."/>
            <person name="Salamini F."/>
            <person name="Viola R."/>
        </authorList>
    </citation>
    <scope>NUCLEOTIDE SEQUENCE</scope>
</reference>
<dbReference type="InterPro" id="IPR033467">
    <property type="entry name" value="Tesmin/TSO1-like_CXC"/>
</dbReference>
<dbReference type="InterPro" id="IPR044522">
    <property type="entry name" value="TSO1-like"/>
</dbReference>
<evidence type="ECO:0000259" key="5">
    <source>
        <dbReference type="PROSITE" id="PS51634"/>
    </source>
</evidence>
<evidence type="ECO:0000256" key="3">
    <source>
        <dbReference type="ARBA" id="ARBA00023242"/>
    </source>
</evidence>
<feature type="domain" description="CRC" evidence="5">
    <location>
        <begin position="223"/>
        <end position="307"/>
    </location>
</feature>
<dbReference type="PROSITE" id="PS51634">
    <property type="entry name" value="CRC"/>
    <property type="match status" value="1"/>
</dbReference>
<dbReference type="ExpressionAtlas" id="A5BX83">
    <property type="expression patterns" value="baseline"/>
</dbReference>
<proteinExistence type="inferred from homology"/>
<evidence type="ECO:0000256" key="2">
    <source>
        <dbReference type="ARBA" id="ARBA00007267"/>
    </source>
</evidence>
<dbReference type="EMBL" id="AM474506">
    <property type="protein sequence ID" value="CAN77361.1"/>
    <property type="molecule type" value="Genomic_DNA"/>
</dbReference>
<dbReference type="Pfam" id="PF03638">
    <property type="entry name" value="TCR"/>
    <property type="match status" value="1"/>
</dbReference>
<comment type="subcellular location">
    <subcellularLocation>
        <location evidence="1">Nucleus</location>
    </subcellularLocation>
</comment>
<dbReference type="PANTHER" id="PTHR46159:SF6">
    <property type="entry name" value="OS12G0605300 PROTEIN"/>
    <property type="match status" value="1"/>
</dbReference>
<evidence type="ECO:0000256" key="1">
    <source>
        <dbReference type="ARBA" id="ARBA00004123"/>
    </source>
</evidence>
<organism evidence="6">
    <name type="scientific">Vitis vinifera</name>
    <name type="common">Grape</name>
    <dbReference type="NCBI Taxonomy" id="29760"/>
    <lineage>
        <taxon>Eukaryota</taxon>
        <taxon>Viridiplantae</taxon>
        <taxon>Streptophyta</taxon>
        <taxon>Embryophyta</taxon>
        <taxon>Tracheophyta</taxon>
        <taxon>Spermatophyta</taxon>
        <taxon>Magnoliopsida</taxon>
        <taxon>eudicotyledons</taxon>
        <taxon>Gunneridae</taxon>
        <taxon>Pentapetalae</taxon>
        <taxon>rosids</taxon>
        <taxon>Vitales</taxon>
        <taxon>Vitaceae</taxon>
        <taxon>Viteae</taxon>
        <taxon>Vitis</taxon>
    </lineage>
</organism>